<protein>
    <submittedName>
        <fullName evidence="2">Helix-hairpin-helix domain-containing protein</fullName>
    </submittedName>
</protein>
<feature type="chain" id="PRO_5037287139" evidence="1">
    <location>
        <begin position="20"/>
        <end position="695"/>
    </location>
</feature>
<dbReference type="RefSeq" id="WP_264791558.1">
    <property type="nucleotide sequence ID" value="NZ_AP026867.1"/>
</dbReference>
<gene>
    <name evidence="2" type="ORF">AsAng_0009380</name>
</gene>
<organism evidence="2 3">
    <name type="scientific">Aureispira anguillae</name>
    <dbReference type="NCBI Taxonomy" id="2864201"/>
    <lineage>
        <taxon>Bacteria</taxon>
        <taxon>Pseudomonadati</taxon>
        <taxon>Bacteroidota</taxon>
        <taxon>Saprospiria</taxon>
        <taxon>Saprospirales</taxon>
        <taxon>Saprospiraceae</taxon>
        <taxon>Aureispira</taxon>
    </lineage>
</organism>
<dbReference type="AlphaFoldDB" id="A0A915YBV9"/>
<feature type="signal peptide" evidence="1">
    <location>
        <begin position="1"/>
        <end position="19"/>
    </location>
</feature>
<evidence type="ECO:0000313" key="3">
    <source>
        <dbReference type="Proteomes" id="UP001060919"/>
    </source>
</evidence>
<dbReference type="InterPro" id="IPR010994">
    <property type="entry name" value="RuvA_2-like"/>
</dbReference>
<keyword evidence="1" id="KW-0732">Signal</keyword>
<accession>A0A915YBV9</accession>
<evidence type="ECO:0000313" key="2">
    <source>
        <dbReference type="EMBL" id="BDS10230.1"/>
    </source>
</evidence>
<dbReference type="SUPFAM" id="SSF47781">
    <property type="entry name" value="RuvA domain 2-like"/>
    <property type="match status" value="1"/>
</dbReference>
<dbReference type="KEGG" id="aup:AsAng_0009380"/>
<reference evidence="2" key="1">
    <citation type="submission" date="2022-09" db="EMBL/GenBank/DDBJ databases">
        <title>Aureispira anguillicida sp. nov., isolated from Leptocephalus of Japanese eel Anguilla japonica.</title>
        <authorList>
            <person name="Yuasa K."/>
            <person name="Mekata T."/>
            <person name="Ikunari K."/>
        </authorList>
    </citation>
    <scope>NUCLEOTIDE SEQUENCE</scope>
    <source>
        <strain evidence="2">EL160426</strain>
    </source>
</reference>
<proteinExistence type="predicted"/>
<evidence type="ECO:0000256" key="1">
    <source>
        <dbReference type="SAM" id="SignalP"/>
    </source>
</evidence>
<dbReference type="Proteomes" id="UP001060919">
    <property type="component" value="Chromosome"/>
</dbReference>
<name>A0A915YBV9_9BACT</name>
<keyword evidence="3" id="KW-1185">Reference proteome</keyword>
<sequence>MRLITLLITLVFFSSSLWAQKDEKEKENELSNSTQFLIENLVEDSDGENFDFGTQFEYLEEYRKNPLDLNNATEQELTAFGMFSAIQIQALLLYRKRFGQIFSLYELQGVPTFDVKTIVRLTPYIAVAATKEQEKMNFGKMFKFGRHQIFARYQRILEQQKGYKPGTGTRYLGSPDKFYLRYRMTYKDRMSLGLTMEKDAGEEFFTGSNPQGFDYYSGHFYLKKISKHVHSIALGDFQVYFGQGLTVWGGFGIRKGAQVLNIKRISLPIRPYTSVNEALFMRGAAGHFRFLKENNLEVTVFGSFRQRDANIQSELDSLTDDLDIEVSSLQDIGYHRTISEIEDENSIGFLTSGARVRYTGKSWHVAGNFVYNYLTNELKKEKPALYQQYDFIGKQSLNASIDYSVRYRNIQFFGETAVNEKGGIATLNSLLAELDPRVSIAVLHRYYDKKYYTLNGNAFGETSDASNESGLYIGLESRLGAGVKMSTYFDLFRFPWLRYQVDAPTQGYEVFGKLEYSPNYFVNTYAQYRFERKGKNLSNNLTHIDQIINHDKHNLRFHFGYKASSQLALSSRIEFSFYQNQEFNQGFMIYQDVVIKPKIIPLKMQLRLAFFDTDNYDTRIYAYENDVLYAFSVLPYYGQGLRYYFNINYRINQYLTAWFRFSQTYFVDREVISSGLGEIEGRTRSEIKIQLRAKF</sequence>
<dbReference type="EMBL" id="AP026867">
    <property type="protein sequence ID" value="BDS10230.1"/>
    <property type="molecule type" value="Genomic_DNA"/>
</dbReference>